<dbReference type="GO" id="GO:0016788">
    <property type="term" value="F:hydrolase activity, acting on ester bonds"/>
    <property type="evidence" value="ECO:0007669"/>
    <property type="project" value="InterPro"/>
</dbReference>
<dbReference type="SUPFAM" id="SSF53474">
    <property type="entry name" value="alpha/beta-Hydrolases"/>
    <property type="match status" value="1"/>
</dbReference>
<feature type="active site" description="Charge relay system" evidence="3">
    <location>
        <position position="350"/>
    </location>
</feature>
<dbReference type="Pfam" id="PF04083">
    <property type="entry name" value="Abhydro_lipase"/>
    <property type="match status" value="1"/>
</dbReference>
<organism evidence="6 7">
    <name type="scientific">Pocillopora damicornis</name>
    <name type="common">Cauliflower coral</name>
    <name type="synonym">Millepora damicornis</name>
    <dbReference type="NCBI Taxonomy" id="46731"/>
    <lineage>
        <taxon>Eukaryota</taxon>
        <taxon>Metazoa</taxon>
        <taxon>Cnidaria</taxon>
        <taxon>Anthozoa</taxon>
        <taxon>Hexacorallia</taxon>
        <taxon>Scleractinia</taxon>
        <taxon>Astrocoeniina</taxon>
        <taxon>Pocilloporidae</taxon>
        <taxon>Pocillopora</taxon>
    </lineage>
</organism>
<feature type="domain" description="Partial AB-hydrolase lipase" evidence="5">
    <location>
        <begin position="38"/>
        <end position="102"/>
    </location>
</feature>
<evidence type="ECO:0000256" key="3">
    <source>
        <dbReference type="PIRSR" id="PIRSR000862-1"/>
    </source>
</evidence>
<feature type="active site" description="Charge relay system" evidence="3">
    <location>
        <position position="379"/>
    </location>
</feature>
<evidence type="ECO:0000256" key="4">
    <source>
        <dbReference type="SAM" id="SignalP"/>
    </source>
</evidence>
<dbReference type="InterPro" id="IPR025483">
    <property type="entry name" value="Lipase_euk"/>
</dbReference>
<comment type="similarity">
    <text evidence="1 2">Belongs to the AB hydrolase superfamily. Lipase family.</text>
</comment>
<keyword evidence="2" id="KW-0442">Lipid degradation</keyword>
<evidence type="ECO:0000259" key="5">
    <source>
        <dbReference type="Pfam" id="PF04083"/>
    </source>
</evidence>
<name>A0A3M6UJB3_POCDA</name>
<dbReference type="OrthoDB" id="9974421at2759"/>
<keyword evidence="4" id="KW-0732">Signal</keyword>
<dbReference type="Proteomes" id="UP000275408">
    <property type="component" value="Unassembled WGS sequence"/>
</dbReference>
<dbReference type="STRING" id="46731.A0A3M6UJB3"/>
<dbReference type="AlphaFoldDB" id="A0A3M6UJB3"/>
<evidence type="ECO:0000256" key="2">
    <source>
        <dbReference type="PIRNR" id="PIRNR000862"/>
    </source>
</evidence>
<accession>A0A3M6UJB3</accession>
<evidence type="ECO:0000313" key="7">
    <source>
        <dbReference type="Proteomes" id="UP000275408"/>
    </source>
</evidence>
<protein>
    <recommendedName>
        <fullName evidence="2">Lipase</fullName>
    </recommendedName>
</protein>
<feature type="active site" description="Nucleophile" evidence="3">
    <location>
        <position position="177"/>
    </location>
</feature>
<dbReference type="PIRSF" id="PIRSF000862">
    <property type="entry name" value="Steryl_ester_lip"/>
    <property type="match status" value="1"/>
</dbReference>
<sequence length="403" mass="46083">MSVICIVVLCLSFSLREVTVAAISASDLQDLPETHMNVSAIIRYNGYPAEEFNVVTEDGYVITIQRIPAGRKENLEDLDGPKPVVFLQHGLLCSSSNWVTNLPNESLAFILADAGFDVWLGNVRGNTYGLHHVNYSVHSDEFWDFSWDEMARYDLPAMLKFVVSKTSQPSLYYVGHSQGTLIAFAEFSRNKELAKLVKRFFALGPVTTTGHIESPIKYFRHLGPELEFLFKLLGVRDFLPSDFLIHWLADHVCDEHELDLICSNIVFLIAGYDKTQLNMTRLPVYVSHTPAGTSVKNMIHFLQMTDSNKFQMFNYESAEKNREHYGQDTPPLYNATAMTVPVALYWAQNDWLADPTDVRALLPLLPNKLYDKYIPKWDHMDFLWGLDAPRVVYYDIIKHMRDV</sequence>
<evidence type="ECO:0000256" key="1">
    <source>
        <dbReference type="ARBA" id="ARBA00010701"/>
    </source>
</evidence>
<dbReference type="Gene3D" id="3.40.50.1820">
    <property type="entry name" value="alpha/beta hydrolase"/>
    <property type="match status" value="1"/>
</dbReference>
<dbReference type="InterPro" id="IPR029058">
    <property type="entry name" value="AB_hydrolase_fold"/>
</dbReference>
<dbReference type="GO" id="GO:0016042">
    <property type="term" value="P:lipid catabolic process"/>
    <property type="evidence" value="ECO:0007669"/>
    <property type="project" value="UniProtKB-KW"/>
</dbReference>
<feature type="chain" id="PRO_5017994147" description="Lipase" evidence="4">
    <location>
        <begin position="22"/>
        <end position="403"/>
    </location>
</feature>
<dbReference type="PANTHER" id="PTHR11005">
    <property type="entry name" value="LYSOSOMAL ACID LIPASE-RELATED"/>
    <property type="match status" value="1"/>
</dbReference>
<reference evidence="6 7" key="1">
    <citation type="journal article" date="2018" name="Sci. Rep.">
        <title>Comparative analysis of the Pocillopora damicornis genome highlights role of immune system in coral evolution.</title>
        <authorList>
            <person name="Cunning R."/>
            <person name="Bay R.A."/>
            <person name="Gillette P."/>
            <person name="Baker A.C."/>
            <person name="Traylor-Knowles N."/>
        </authorList>
    </citation>
    <scope>NUCLEOTIDE SEQUENCE [LARGE SCALE GENOMIC DNA]</scope>
    <source>
        <strain evidence="6">RSMAS</strain>
        <tissue evidence="6">Whole animal</tissue>
    </source>
</reference>
<evidence type="ECO:0000313" key="6">
    <source>
        <dbReference type="EMBL" id="RMX53448.1"/>
    </source>
</evidence>
<dbReference type="InterPro" id="IPR006693">
    <property type="entry name" value="AB_hydrolase_lipase"/>
</dbReference>
<comment type="caution">
    <text evidence="6">The sequence shown here is derived from an EMBL/GenBank/DDBJ whole genome shotgun (WGS) entry which is preliminary data.</text>
</comment>
<gene>
    <name evidence="6" type="ORF">pdam_00013293</name>
</gene>
<dbReference type="EMBL" id="RCHS01001430">
    <property type="protein sequence ID" value="RMX53448.1"/>
    <property type="molecule type" value="Genomic_DNA"/>
</dbReference>
<feature type="signal peptide" evidence="4">
    <location>
        <begin position="1"/>
        <end position="21"/>
    </location>
</feature>
<dbReference type="FunFam" id="3.40.50.1820:FF:000012">
    <property type="entry name" value="Lipase"/>
    <property type="match status" value="1"/>
</dbReference>
<dbReference type="OMA" id="GTMHQIG"/>
<keyword evidence="2" id="KW-0378">Hydrolase</keyword>
<proteinExistence type="inferred from homology"/>
<keyword evidence="2" id="KW-0443">Lipid metabolism</keyword>
<keyword evidence="7" id="KW-1185">Reference proteome</keyword>